<reference evidence="3 4" key="1">
    <citation type="submission" date="2017-05" db="EMBL/GenBank/DDBJ databases">
        <title>Chromobacterium violaceum GHPS1 isolated from Hydrocarbon polluted soil in French Guiana display an awesome secondary metabolite arsenal and a battery of drug and heavy-metal-resistance and detoxification of xenobiotics proteins.</title>
        <authorList>
            <person name="Belbahri L."/>
        </authorList>
    </citation>
    <scope>NUCLEOTIDE SEQUENCE [LARGE SCALE GENOMIC DNA]</scope>
    <source>
        <strain evidence="3 4">GHPS1</strain>
    </source>
</reference>
<dbReference type="Gene3D" id="3.60.15.10">
    <property type="entry name" value="Ribonuclease Z/Hydroxyacylglutathione hydrolase-like"/>
    <property type="match status" value="1"/>
</dbReference>
<dbReference type="InterPro" id="IPR052926">
    <property type="entry name" value="Metallo-beta-lactamase_dom"/>
</dbReference>
<accession>A0A202BD95</accession>
<comment type="caution">
    <text evidence="3">The sequence shown here is derived from an EMBL/GenBank/DDBJ whole genome shotgun (WGS) entry which is preliminary data.</text>
</comment>
<dbReference type="Pfam" id="PF00753">
    <property type="entry name" value="Lactamase_B"/>
    <property type="match status" value="1"/>
</dbReference>
<organism evidence="3 4">
    <name type="scientific">Chromobacterium violaceum</name>
    <dbReference type="NCBI Taxonomy" id="536"/>
    <lineage>
        <taxon>Bacteria</taxon>
        <taxon>Pseudomonadati</taxon>
        <taxon>Pseudomonadota</taxon>
        <taxon>Betaproteobacteria</taxon>
        <taxon>Neisseriales</taxon>
        <taxon>Chromobacteriaceae</taxon>
        <taxon>Chromobacterium</taxon>
    </lineage>
</organism>
<dbReference type="Proteomes" id="UP000196342">
    <property type="component" value="Unassembled WGS sequence"/>
</dbReference>
<dbReference type="PANTHER" id="PTHR13754:SF18">
    <property type="entry name" value="7,8-DIHYDROPTERIN-6-METHYL-4-(BETA-D-RIBOFURANOSYL)-AMINOBENZENE-5'-PHOSPHATE SYNTHASE"/>
    <property type="match status" value="1"/>
</dbReference>
<dbReference type="InterPro" id="IPR036866">
    <property type="entry name" value="RibonucZ/Hydroxyglut_hydro"/>
</dbReference>
<dbReference type="EMBL" id="NHOO01000004">
    <property type="protein sequence ID" value="OVE49311.1"/>
    <property type="molecule type" value="Genomic_DNA"/>
</dbReference>
<dbReference type="InterPro" id="IPR001279">
    <property type="entry name" value="Metallo-B-lactamas"/>
</dbReference>
<keyword evidence="4" id="KW-1185">Reference proteome</keyword>
<dbReference type="InterPro" id="IPR041712">
    <property type="entry name" value="DHPS-like_MBL-fold"/>
</dbReference>
<feature type="compositionally biased region" description="Basic and acidic residues" evidence="1">
    <location>
        <begin position="1"/>
        <end position="15"/>
    </location>
</feature>
<name>A0A202BD95_CHRVL</name>
<sequence>MQPRPPHLDPADHARPGQAVHARPVIPSRQITRKTSIVADTVSLPPRYAVRSTSARRKRRTAMRVSVLVENHSHRPALRAEAGLALWIEHNGHRVLFDTGRGGLLLENAAKMGVDLSTLSHLVLSHGHYDHSGGLAALSPILHKRPQLIAHPHALLPRAAMLGPWRLRRLGIPAIPADLESRFDLQLHREPYHFADDFVFLGRIPRRTYREGQGAMGRLWPNTGRSAPDRVEDDSALVCRTEKGLIIFSGCAHAGIRHTVDYAMEVCGDSRVRAVIGGFHLRSAGPLRLLNVRRYFQSRAGALLFACHCSGYARHFLPRQTNIAVGNRLVFD</sequence>
<dbReference type="CDD" id="cd07713">
    <property type="entry name" value="DHPS-like_MBL-fold"/>
    <property type="match status" value="1"/>
</dbReference>
<protein>
    <recommendedName>
        <fullName evidence="2">Metallo-beta-lactamase domain-containing protein</fullName>
    </recommendedName>
</protein>
<feature type="domain" description="Metallo-beta-lactamase" evidence="2">
    <location>
        <begin position="82"/>
        <end position="167"/>
    </location>
</feature>
<evidence type="ECO:0000313" key="3">
    <source>
        <dbReference type="EMBL" id="OVE49311.1"/>
    </source>
</evidence>
<dbReference type="AlphaFoldDB" id="A0A202BD95"/>
<evidence type="ECO:0000256" key="1">
    <source>
        <dbReference type="SAM" id="MobiDB-lite"/>
    </source>
</evidence>
<evidence type="ECO:0000313" key="4">
    <source>
        <dbReference type="Proteomes" id="UP000196342"/>
    </source>
</evidence>
<feature type="region of interest" description="Disordered" evidence="1">
    <location>
        <begin position="1"/>
        <end position="21"/>
    </location>
</feature>
<gene>
    <name evidence="3" type="ORF">CBW21_05295</name>
</gene>
<dbReference type="PANTHER" id="PTHR13754">
    <property type="entry name" value="METALLO-BETA-LACTAMASE SUPERFAMILY PROTEIN"/>
    <property type="match status" value="1"/>
</dbReference>
<proteinExistence type="predicted"/>
<evidence type="ECO:0000259" key="2">
    <source>
        <dbReference type="Pfam" id="PF00753"/>
    </source>
</evidence>
<dbReference type="GO" id="GO:0016740">
    <property type="term" value="F:transferase activity"/>
    <property type="evidence" value="ECO:0007669"/>
    <property type="project" value="TreeGrafter"/>
</dbReference>
<dbReference type="SUPFAM" id="SSF56281">
    <property type="entry name" value="Metallo-hydrolase/oxidoreductase"/>
    <property type="match status" value="1"/>
</dbReference>